<dbReference type="SUPFAM" id="SSF46689">
    <property type="entry name" value="Homeodomain-like"/>
    <property type="match status" value="2"/>
</dbReference>
<dbReference type="PROSITE" id="PS01124">
    <property type="entry name" value="HTH_ARAC_FAMILY_2"/>
    <property type="match status" value="1"/>
</dbReference>
<keyword evidence="2" id="KW-0238">DNA-binding</keyword>
<dbReference type="EMBL" id="BAAAOR010000007">
    <property type="protein sequence ID" value="GAA1506413.1"/>
    <property type="molecule type" value="Genomic_DNA"/>
</dbReference>
<dbReference type="InterPro" id="IPR018062">
    <property type="entry name" value="HTH_AraC-typ_CS"/>
</dbReference>
<dbReference type="SMART" id="SM00342">
    <property type="entry name" value="HTH_ARAC"/>
    <property type="match status" value="1"/>
</dbReference>
<evidence type="ECO:0000259" key="4">
    <source>
        <dbReference type="PROSITE" id="PS01124"/>
    </source>
</evidence>
<reference evidence="5 6" key="1">
    <citation type="journal article" date="2019" name="Int. J. Syst. Evol. Microbiol.">
        <title>The Global Catalogue of Microorganisms (GCM) 10K type strain sequencing project: providing services to taxonomists for standard genome sequencing and annotation.</title>
        <authorList>
            <consortium name="The Broad Institute Genomics Platform"/>
            <consortium name="The Broad Institute Genome Sequencing Center for Infectious Disease"/>
            <person name="Wu L."/>
            <person name="Ma J."/>
        </authorList>
    </citation>
    <scope>NUCLEOTIDE SEQUENCE [LARGE SCALE GENOMIC DNA]</scope>
    <source>
        <strain evidence="5 6">JCM 14942</strain>
    </source>
</reference>
<keyword evidence="1" id="KW-0805">Transcription regulation</keyword>
<evidence type="ECO:0000256" key="2">
    <source>
        <dbReference type="ARBA" id="ARBA00023125"/>
    </source>
</evidence>
<dbReference type="InterPro" id="IPR009057">
    <property type="entry name" value="Homeodomain-like_sf"/>
</dbReference>
<dbReference type="Pfam" id="PF12852">
    <property type="entry name" value="Cupin_6"/>
    <property type="match status" value="1"/>
</dbReference>
<dbReference type="Pfam" id="PF12833">
    <property type="entry name" value="HTH_18"/>
    <property type="match status" value="1"/>
</dbReference>
<dbReference type="PANTHER" id="PTHR11019:SF159">
    <property type="entry name" value="TRANSCRIPTIONAL REGULATOR-RELATED"/>
    <property type="match status" value="1"/>
</dbReference>
<dbReference type="RefSeq" id="WP_141005121.1">
    <property type="nucleotide sequence ID" value="NZ_BAAAOR010000007.1"/>
</dbReference>
<evidence type="ECO:0000256" key="1">
    <source>
        <dbReference type="ARBA" id="ARBA00023015"/>
    </source>
</evidence>
<keyword evidence="6" id="KW-1185">Reference proteome</keyword>
<evidence type="ECO:0000313" key="6">
    <source>
        <dbReference type="Proteomes" id="UP001500842"/>
    </source>
</evidence>
<evidence type="ECO:0000256" key="3">
    <source>
        <dbReference type="ARBA" id="ARBA00023163"/>
    </source>
</evidence>
<dbReference type="InterPro" id="IPR018060">
    <property type="entry name" value="HTH_AraC"/>
</dbReference>
<comment type="caution">
    <text evidence="5">The sequence shown here is derived from an EMBL/GenBank/DDBJ whole genome shotgun (WGS) entry which is preliminary data.</text>
</comment>
<protein>
    <submittedName>
        <fullName evidence="5">AraC family transcriptional regulator</fullName>
    </submittedName>
</protein>
<evidence type="ECO:0000313" key="5">
    <source>
        <dbReference type="EMBL" id="GAA1506413.1"/>
    </source>
</evidence>
<sequence>MPALDRISPLLELFRVRTRLLHTGPLCGVTTFAARPGQGFLHVLRQGEMAVTHQVPGGRLERLEVAEPSLLFYPQPLEHAFHNAPVEESDFACATVDFEGGADHPLVRTLPPVLVVPLASVDTLTSSLDLLFAEVDNVRCGRRVLADRLFEVVLIQLYRWLLDHSDRLDLPPGLIPGLVDPQLAPCLVAVHEDPGHDWSLTTMARTAAMARSTFAARFRATVGQTPAEYVTRWRMTVAQSRLRAGASVAVTARELGYAHPAAFSRAFTQRIGCSPRAWLRERI</sequence>
<dbReference type="Gene3D" id="1.10.10.60">
    <property type="entry name" value="Homeodomain-like"/>
    <property type="match status" value="1"/>
</dbReference>
<name>A0ABN1ZX64_9ACTN</name>
<proteinExistence type="predicted"/>
<dbReference type="PANTHER" id="PTHR11019">
    <property type="entry name" value="HTH-TYPE TRANSCRIPTIONAL REGULATOR NIMR"/>
    <property type="match status" value="1"/>
</dbReference>
<dbReference type="Proteomes" id="UP001500842">
    <property type="component" value="Unassembled WGS sequence"/>
</dbReference>
<dbReference type="InterPro" id="IPR032783">
    <property type="entry name" value="AraC_lig"/>
</dbReference>
<keyword evidence="3" id="KW-0804">Transcription</keyword>
<gene>
    <name evidence="5" type="ORF">GCM10009788_07830</name>
</gene>
<feature type="domain" description="HTH araC/xylS-type" evidence="4">
    <location>
        <begin position="184"/>
        <end position="281"/>
    </location>
</feature>
<organism evidence="5 6">
    <name type="scientific">Nocardioides humi</name>
    <dbReference type="NCBI Taxonomy" id="449461"/>
    <lineage>
        <taxon>Bacteria</taxon>
        <taxon>Bacillati</taxon>
        <taxon>Actinomycetota</taxon>
        <taxon>Actinomycetes</taxon>
        <taxon>Propionibacteriales</taxon>
        <taxon>Nocardioidaceae</taxon>
        <taxon>Nocardioides</taxon>
    </lineage>
</organism>
<dbReference type="PROSITE" id="PS00041">
    <property type="entry name" value="HTH_ARAC_FAMILY_1"/>
    <property type="match status" value="1"/>
</dbReference>
<accession>A0ABN1ZX64</accession>